<sequence>MGRRASTEKTPVRAASENNGDDVLLKDMLLEDQNRITTVDQNGTAETGLTEFAKLEDNDPSSISKDRTADDTTQLTEVAVVEVEDRSNQSTRRSMRLLGAPADDVGTQSGSGTVEVAVEGALGSDPVEEQDISQSLQIEKRGSGEIERLFKIVQEQQLRIDELASEKSLSRQDQTSVAEIEHKGKSSKYKTKYEFARKKIRGLEQNQNELTRKYENANSKLEGYELGQRNICEIIDKLKDASYFQALSMELPSTGKGSRTPKRSVQTKRQPARKRKVIDIGKPPSAPKTRSAAKRKRV</sequence>
<dbReference type="EMBL" id="JAJJMB010012606">
    <property type="protein sequence ID" value="KAI3875399.1"/>
    <property type="molecule type" value="Genomic_DNA"/>
</dbReference>
<evidence type="ECO:0000256" key="1">
    <source>
        <dbReference type="SAM" id="Coils"/>
    </source>
</evidence>
<comment type="caution">
    <text evidence="3">The sequence shown here is derived from an EMBL/GenBank/DDBJ whole genome shotgun (WGS) entry which is preliminary data.</text>
</comment>
<keyword evidence="1" id="KW-0175">Coiled coil</keyword>
<dbReference type="PANTHER" id="PTHR38936">
    <property type="entry name" value="TITIN-LIKE ISOFORM X2"/>
    <property type="match status" value="1"/>
</dbReference>
<feature type="compositionally biased region" description="Basic residues" evidence="2">
    <location>
        <begin position="259"/>
        <end position="276"/>
    </location>
</feature>
<evidence type="ECO:0000256" key="2">
    <source>
        <dbReference type="SAM" id="MobiDB-lite"/>
    </source>
</evidence>
<name>A0AAD4XAD7_9MAGN</name>
<keyword evidence="4" id="KW-1185">Reference proteome</keyword>
<feature type="coiled-coil region" evidence="1">
    <location>
        <begin position="146"/>
        <end position="220"/>
    </location>
</feature>
<dbReference type="Proteomes" id="UP001202328">
    <property type="component" value="Unassembled WGS sequence"/>
</dbReference>
<feature type="compositionally biased region" description="Basic and acidic residues" evidence="2">
    <location>
        <begin position="1"/>
        <end position="11"/>
    </location>
</feature>
<feature type="region of interest" description="Disordered" evidence="2">
    <location>
        <begin position="250"/>
        <end position="298"/>
    </location>
</feature>
<feature type="region of interest" description="Disordered" evidence="2">
    <location>
        <begin position="1"/>
        <end position="21"/>
    </location>
</feature>
<organism evidence="3 4">
    <name type="scientific">Papaver atlanticum</name>
    <dbReference type="NCBI Taxonomy" id="357466"/>
    <lineage>
        <taxon>Eukaryota</taxon>
        <taxon>Viridiplantae</taxon>
        <taxon>Streptophyta</taxon>
        <taxon>Embryophyta</taxon>
        <taxon>Tracheophyta</taxon>
        <taxon>Spermatophyta</taxon>
        <taxon>Magnoliopsida</taxon>
        <taxon>Ranunculales</taxon>
        <taxon>Papaveraceae</taxon>
        <taxon>Papaveroideae</taxon>
        <taxon>Papaver</taxon>
    </lineage>
</organism>
<proteinExistence type="predicted"/>
<dbReference type="PANTHER" id="PTHR38936:SF1">
    <property type="entry name" value="DUF641 DOMAIN-CONTAINING PROTEIN"/>
    <property type="match status" value="1"/>
</dbReference>
<reference evidence="3" key="1">
    <citation type="submission" date="2022-04" db="EMBL/GenBank/DDBJ databases">
        <title>A functionally conserved STORR gene fusion in Papaver species that diverged 16.8 million years ago.</title>
        <authorList>
            <person name="Catania T."/>
        </authorList>
    </citation>
    <scope>NUCLEOTIDE SEQUENCE</scope>
    <source>
        <strain evidence="3">S-188037</strain>
    </source>
</reference>
<evidence type="ECO:0000313" key="4">
    <source>
        <dbReference type="Proteomes" id="UP001202328"/>
    </source>
</evidence>
<evidence type="ECO:0000313" key="3">
    <source>
        <dbReference type="EMBL" id="KAI3875399.1"/>
    </source>
</evidence>
<protein>
    <submittedName>
        <fullName evidence="3">Uncharacterized protein</fullName>
    </submittedName>
</protein>
<accession>A0AAD4XAD7</accession>
<dbReference type="AlphaFoldDB" id="A0AAD4XAD7"/>
<gene>
    <name evidence="3" type="ORF">MKW98_000076</name>
</gene>